<dbReference type="SUPFAM" id="SSF54373">
    <property type="entry name" value="FAD-linked reductases, C-terminal domain"/>
    <property type="match status" value="1"/>
</dbReference>
<gene>
    <name evidence="16" type="ORF">FLONG3_11217</name>
</gene>
<dbReference type="GO" id="GO:0050660">
    <property type="term" value="F:flavin adenine dinucleotide binding"/>
    <property type="evidence" value="ECO:0007669"/>
    <property type="project" value="InterPro"/>
</dbReference>
<dbReference type="PANTHER" id="PTHR42784">
    <property type="entry name" value="PYRANOSE 2-OXIDASE"/>
    <property type="match status" value="1"/>
</dbReference>
<dbReference type="PANTHER" id="PTHR42784:SF1">
    <property type="entry name" value="PYRANOSE 2-OXIDASE"/>
    <property type="match status" value="1"/>
</dbReference>
<feature type="region of interest" description="Disordered" evidence="13">
    <location>
        <begin position="333"/>
        <end position="359"/>
    </location>
</feature>
<dbReference type="InterPro" id="IPR051473">
    <property type="entry name" value="P2Ox-like"/>
</dbReference>
<dbReference type="OrthoDB" id="269227at2759"/>
<dbReference type="AlphaFoldDB" id="A0A395RH61"/>
<dbReference type="GO" id="GO:0050233">
    <property type="term" value="F:pyranose oxidase activity"/>
    <property type="evidence" value="ECO:0007669"/>
    <property type="project" value="UniProtKB-EC"/>
</dbReference>
<evidence type="ECO:0000256" key="7">
    <source>
        <dbReference type="ARBA" id="ARBA00022630"/>
    </source>
</evidence>
<accession>A0A395RH61</accession>
<feature type="domain" description="Glucose-methanol-choline oxidoreductase C-terminal" evidence="15">
    <location>
        <begin position="412"/>
        <end position="531"/>
    </location>
</feature>
<dbReference type="Pfam" id="PF05199">
    <property type="entry name" value="GMC_oxred_C"/>
    <property type="match status" value="1"/>
</dbReference>
<evidence type="ECO:0000256" key="1">
    <source>
        <dbReference type="ARBA" id="ARBA00000827"/>
    </source>
</evidence>
<evidence type="ECO:0000256" key="6">
    <source>
        <dbReference type="ARBA" id="ARBA00016408"/>
    </source>
</evidence>
<organism evidence="16 17">
    <name type="scientific">Fusarium longipes</name>
    <dbReference type="NCBI Taxonomy" id="694270"/>
    <lineage>
        <taxon>Eukaryota</taxon>
        <taxon>Fungi</taxon>
        <taxon>Dikarya</taxon>
        <taxon>Ascomycota</taxon>
        <taxon>Pezizomycotina</taxon>
        <taxon>Sordariomycetes</taxon>
        <taxon>Hypocreomycetidae</taxon>
        <taxon>Hypocreales</taxon>
        <taxon>Nectriaceae</taxon>
        <taxon>Fusarium</taxon>
    </lineage>
</organism>
<dbReference type="Pfam" id="PF00732">
    <property type="entry name" value="GMC_oxred_N"/>
    <property type="match status" value="1"/>
</dbReference>
<sequence>MSPATLIRDNDPFVNPDVLIVGSGPIGAVFARTLLDEGYKVLMIDVGNQETRRVGDHKKNSVVVQKDISLFTNTVKGELHPLSVPTSELSSSRGVARSSCLNGQNPEQEAFDNLPGAAATRTVGGMGSHWTCCTPRQHPTIERSTLFNNQEWENMYGRMETLFNTNKDSFEDSIRQQLVKDTLSKAFQDREMQSMPLACQRNVKNKSYVEWSCTATILGDYADPRSTDRSFEIRPNTQCVKLVVDENFKIQHAQVKNLLNNTTYTIEAKKYIVAAGAVLTPGILFNSKNPNQERLSDRLPALGHYLTEHPMAFCQVVLNNNLVDKVRNAKPEDGSYGREWSDKVAQHGHKNPEDPVPFPYNDPDPQCYFPLSEKYPWHTQIHRDAFGYGEVPPTIDQRLVVDLRWSTYVEPIKTNRVEFSETFTDSFGMPQPTFHFEMSDETSARCENMMTDMTNVARKLGGFLPGAEPQYLAPGSAIHITGTYRAGKSSDDSVVDKFGKVWGHDNLVLGGCGVIPTQNATNPTLTAACFALAAAEKMAEELEAEM</sequence>
<dbReference type="InterPro" id="IPR036188">
    <property type="entry name" value="FAD/NAD-bd_sf"/>
</dbReference>
<comment type="cofactor">
    <cofactor evidence="2">
        <name>FAD</name>
        <dbReference type="ChEBI" id="CHEBI:57692"/>
    </cofactor>
</comment>
<keyword evidence="7" id="KW-0285">Flavoprotein</keyword>
<comment type="caution">
    <text evidence="16">The sequence shown here is derived from an EMBL/GenBank/DDBJ whole genome shotgun (WGS) entry which is preliminary data.</text>
</comment>
<evidence type="ECO:0000256" key="10">
    <source>
        <dbReference type="ARBA" id="ARBA00030508"/>
    </source>
</evidence>
<dbReference type="Gene3D" id="3.50.50.60">
    <property type="entry name" value="FAD/NAD(P)-binding domain"/>
    <property type="match status" value="2"/>
</dbReference>
<proteinExistence type="inferred from homology"/>
<dbReference type="InterPro" id="IPR012814">
    <property type="entry name" value="P2OX"/>
</dbReference>
<evidence type="ECO:0000256" key="11">
    <source>
        <dbReference type="ARBA" id="ARBA00031159"/>
    </source>
</evidence>
<dbReference type="InterPro" id="IPR007867">
    <property type="entry name" value="GMC_OxRtase_C"/>
</dbReference>
<dbReference type="InterPro" id="IPR000172">
    <property type="entry name" value="GMC_OxRdtase_N"/>
</dbReference>
<comment type="subunit">
    <text evidence="4">Homotetramer.</text>
</comment>
<evidence type="ECO:0000256" key="13">
    <source>
        <dbReference type="SAM" id="MobiDB-lite"/>
    </source>
</evidence>
<comment type="similarity">
    <text evidence="3">Belongs to the GMC oxidoreductase family.</text>
</comment>
<dbReference type="NCBIfam" id="TIGR02462">
    <property type="entry name" value="pyranose_ox"/>
    <property type="match status" value="1"/>
</dbReference>
<evidence type="ECO:0000256" key="12">
    <source>
        <dbReference type="ARBA" id="ARBA00031330"/>
    </source>
</evidence>
<evidence type="ECO:0000259" key="15">
    <source>
        <dbReference type="Pfam" id="PF05199"/>
    </source>
</evidence>
<feature type="compositionally biased region" description="Basic and acidic residues" evidence="13">
    <location>
        <begin position="333"/>
        <end position="353"/>
    </location>
</feature>
<name>A0A395RH61_9HYPO</name>
<keyword evidence="17" id="KW-1185">Reference proteome</keyword>
<evidence type="ECO:0000256" key="9">
    <source>
        <dbReference type="ARBA" id="ARBA00023002"/>
    </source>
</evidence>
<dbReference type="STRING" id="694270.A0A395RH61"/>
<protein>
    <recommendedName>
        <fullName evidence="6">Pyranose 2-oxidase</fullName>
        <ecNumber evidence="5">1.1.3.10</ecNumber>
    </recommendedName>
    <alternativeName>
        <fullName evidence="11">FAD-oxidoreductase</fullName>
    </alternativeName>
    <alternativeName>
        <fullName evidence="10">Glucose 2-oxidase</fullName>
    </alternativeName>
    <alternativeName>
        <fullName evidence="12">Pyranose:oxygen 2-oxidoreductase</fullName>
    </alternativeName>
</protein>
<keyword evidence="8" id="KW-0274">FAD</keyword>
<keyword evidence="9" id="KW-0560">Oxidoreductase</keyword>
<dbReference type="SUPFAM" id="SSF51905">
    <property type="entry name" value="FAD/NAD(P)-binding domain"/>
    <property type="match status" value="1"/>
</dbReference>
<dbReference type="EC" id="1.1.3.10" evidence="5"/>
<evidence type="ECO:0000256" key="8">
    <source>
        <dbReference type="ARBA" id="ARBA00022827"/>
    </source>
</evidence>
<evidence type="ECO:0000256" key="5">
    <source>
        <dbReference type="ARBA" id="ARBA00013082"/>
    </source>
</evidence>
<evidence type="ECO:0000313" key="17">
    <source>
        <dbReference type="Proteomes" id="UP000266234"/>
    </source>
</evidence>
<evidence type="ECO:0000259" key="14">
    <source>
        <dbReference type="Pfam" id="PF00732"/>
    </source>
</evidence>
<evidence type="ECO:0000313" key="16">
    <source>
        <dbReference type="EMBL" id="RGP59363.1"/>
    </source>
</evidence>
<comment type="catalytic activity">
    <reaction evidence="1">
        <text>D-glucose + O2 = 2-dehydro-D-glucose + H2O2</text>
        <dbReference type="Rhea" id="RHEA:10552"/>
        <dbReference type="ChEBI" id="CHEBI:4167"/>
        <dbReference type="ChEBI" id="CHEBI:15379"/>
        <dbReference type="ChEBI" id="CHEBI:16240"/>
        <dbReference type="ChEBI" id="CHEBI:16609"/>
        <dbReference type="EC" id="1.1.3.10"/>
    </reaction>
</comment>
<dbReference type="EMBL" id="PXOG01000385">
    <property type="protein sequence ID" value="RGP59363.1"/>
    <property type="molecule type" value="Genomic_DNA"/>
</dbReference>
<reference evidence="16 17" key="1">
    <citation type="journal article" date="2018" name="PLoS Pathog.">
        <title>Evolution of structural diversity of trichothecenes, a family of toxins produced by plant pathogenic and entomopathogenic fungi.</title>
        <authorList>
            <person name="Proctor R.H."/>
            <person name="McCormick S.P."/>
            <person name="Kim H.S."/>
            <person name="Cardoza R.E."/>
            <person name="Stanley A.M."/>
            <person name="Lindo L."/>
            <person name="Kelly A."/>
            <person name="Brown D.W."/>
            <person name="Lee T."/>
            <person name="Vaughan M.M."/>
            <person name="Alexander N.J."/>
            <person name="Busman M."/>
            <person name="Gutierrez S."/>
        </authorList>
    </citation>
    <scope>NUCLEOTIDE SEQUENCE [LARGE SCALE GENOMIC DNA]</scope>
    <source>
        <strain evidence="16 17">NRRL 20695</strain>
    </source>
</reference>
<feature type="domain" description="Glucose-methanol-choline oxidoreductase N-terminal" evidence="14">
    <location>
        <begin position="228"/>
        <end position="310"/>
    </location>
</feature>
<evidence type="ECO:0000256" key="4">
    <source>
        <dbReference type="ARBA" id="ARBA00011881"/>
    </source>
</evidence>
<dbReference type="Proteomes" id="UP000266234">
    <property type="component" value="Unassembled WGS sequence"/>
</dbReference>
<evidence type="ECO:0000256" key="2">
    <source>
        <dbReference type="ARBA" id="ARBA00001974"/>
    </source>
</evidence>
<evidence type="ECO:0000256" key="3">
    <source>
        <dbReference type="ARBA" id="ARBA00010790"/>
    </source>
</evidence>